<name>H5SQF0_ACEAU</name>
<dbReference type="SUPFAM" id="SSF82171">
    <property type="entry name" value="DPP6 N-terminal domain-like"/>
    <property type="match status" value="1"/>
</dbReference>
<dbReference type="Pfam" id="PF07676">
    <property type="entry name" value="PD40"/>
    <property type="match status" value="1"/>
</dbReference>
<proteinExistence type="predicted"/>
<evidence type="ECO:0000313" key="1">
    <source>
        <dbReference type="EMBL" id="BAL58386.1"/>
    </source>
</evidence>
<protein>
    <submittedName>
        <fullName evidence="1">Uncharacterized protein</fullName>
    </submittedName>
</protein>
<reference evidence="1" key="1">
    <citation type="journal article" date="2005" name="Environ. Microbiol.">
        <title>Genetic and functional properties of uncultivated thermophilic crenarchaeotes from a subsurface gold mine as revealed by analysis of genome fragments.</title>
        <authorList>
            <person name="Nunoura T."/>
            <person name="Hirayama H."/>
            <person name="Takami H."/>
            <person name="Oida H."/>
            <person name="Nishi S."/>
            <person name="Shimamura S."/>
            <person name="Suzuki Y."/>
            <person name="Inagaki F."/>
            <person name="Takai K."/>
            <person name="Nealson K.H."/>
            <person name="Horikoshi K."/>
        </authorList>
    </citation>
    <scope>NUCLEOTIDE SEQUENCE</scope>
</reference>
<dbReference type="EMBL" id="AP011800">
    <property type="protein sequence ID" value="BAL58386.1"/>
    <property type="molecule type" value="Genomic_DNA"/>
</dbReference>
<accession>H5SQF0</accession>
<reference evidence="1" key="2">
    <citation type="journal article" date="2012" name="PLoS ONE">
        <title>A Deeply Branching Thermophilic Bacterium with an Ancient Acetyl-CoA Pathway Dominates a Subsurface Ecosystem.</title>
        <authorList>
            <person name="Takami H."/>
            <person name="Noguchi H."/>
            <person name="Takaki Y."/>
            <person name="Uchiyama I."/>
            <person name="Toyoda A."/>
            <person name="Nishi S."/>
            <person name="Chee G.-J."/>
            <person name="Arai W."/>
            <person name="Nunoura T."/>
            <person name="Itoh T."/>
            <person name="Hattori M."/>
            <person name="Takai K."/>
        </authorList>
    </citation>
    <scope>NUCLEOTIDE SEQUENCE</scope>
</reference>
<dbReference type="InterPro" id="IPR011042">
    <property type="entry name" value="6-blade_b-propeller_TolB-like"/>
</dbReference>
<dbReference type="InterPro" id="IPR011659">
    <property type="entry name" value="WD40"/>
</dbReference>
<gene>
    <name evidence="1" type="ORF">HGMM_OP1C081</name>
</gene>
<dbReference type="Gene3D" id="2.120.10.30">
    <property type="entry name" value="TolB, C-terminal domain"/>
    <property type="match status" value="1"/>
</dbReference>
<dbReference type="AlphaFoldDB" id="H5SQF0"/>
<organism evidence="1">
    <name type="scientific">Acetithermum autotrophicum</name>
    <dbReference type="NCBI Taxonomy" id="1446466"/>
    <lineage>
        <taxon>Bacteria</taxon>
        <taxon>Candidatus Bipolaricaulota</taxon>
        <taxon>Candidatus Acetithermum</taxon>
    </lineage>
</organism>
<sequence>MVARHRWGDQGPVLAVFDLQTRQMQTLKEFPMHDYFIDSFAISPDGASIALSIWRRGGFQDIYLCQLAAESCTLAALTRDRAVDMTPTFSPDGHFVLFVSDRDGVFKSYAYRLADGAFFEVLDSSDPNSWKPVQIEPEPFPPWDGFPDTDYPITPYDPRPSLEPQILIPLPGLSSISLLTFGSDALRQHFYSVLVGFNWKTLLPSYHVRYENRVFLASLEALISRDGPQAHQSLTATLPVVTSLHAQQGLSLFYRRVEEESITHQIGLGWNGSWRVFQNWLELSLWAVTQTRTGQRLWENSLGWRVGVATDLSESLRARVFVHKEDVLVVAIELGATAGLSLGLVWNSKDQTTSLYLR</sequence>